<evidence type="ECO:0000313" key="2">
    <source>
        <dbReference type="EMBL" id="SEF70814.1"/>
    </source>
</evidence>
<dbReference type="PANTHER" id="PTHR46124:SF3">
    <property type="entry name" value="HYDROLASE"/>
    <property type="match status" value="1"/>
</dbReference>
<dbReference type="InterPro" id="IPR001130">
    <property type="entry name" value="TatD-like"/>
</dbReference>
<evidence type="ECO:0000256" key="1">
    <source>
        <dbReference type="PIRSR" id="PIRSR005902-1"/>
    </source>
</evidence>
<feature type="binding site" evidence="1">
    <location>
        <position position="79"/>
    </location>
    <ligand>
        <name>a divalent metal cation</name>
        <dbReference type="ChEBI" id="CHEBI:60240"/>
        <label>1</label>
    </ligand>
</feature>
<keyword evidence="1" id="KW-0479">Metal-binding</keyword>
<accession>A0A8G2BVB5</accession>
<dbReference type="AlphaFoldDB" id="A0A8G2BVB5"/>
<keyword evidence="3" id="KW-1185">Reference proteome</keyword>
<dbReference type="Proteomes" id="UP000236725">
    <property type="component" value="Unassembled WGS sequence"/>
</dbReference>
<dbReference type="InterPro" id="IPR032466">
    <property type="entry name" value="Metal_Hydrolase"/>
</dbReference>
<feature type="binding site" evidence="1">
    <location>
        <position position="181"/>
    </location>
    <ligand>
        <name>a divalent metal cation</name>
        <dbReference type="ChEBI" id="CHEBI:60240"/>
        <label>1</label>
    </ligand>
</feature>
<dbReference type="GO" id="GO:0046872">
    <property type="term" value="F:metal ion binding"/>
    <property type="evidence" value="ECO:0007669"/>
    <property type="project" value="UniProtKB-KW"/>
</dbReference>
<dbReference type="SUPFAM" id="SSF51556">
    <property type="entry name" value="Metallo-dependent hydrolases"/>
    <property type="match status" value="1"/>
</dbReference>
<gene>
    <name evidence="2" type="ORF">SAMN05444001_10565</name>
</gene>
<proteinExistence type="predicted"/>
<dbReference type="PIRSF" id="PIRSF005902">
    <property type="entry name" value="DNase_TatD"/>
    <property type="match status" value="1"/>
</dbReference>
<reference evidence="2 3" key="1">
    <citation type="submission" date="2016-10" db="EMBL/GenBank/DDBJ databases">
        <authorList>
            <person name="Varghese N."/>
            <person name="Submissions S."/>
        </authorList>
    </citation>
    <scope>NUCLEOTIDE SEQUENCE [LARGE SCALE GENOMIC DNA]</scope>
    <source>
        <strain evidence="2 3">DSM 29073</strain>
    </source>
</reference>
<protein>
    <submittedName>
        <fullName evidence="2">TatD DNase family protein</fullName>
    </submittedName>
</protein>
<name>A0A8G2BVB5_9BACT</name>
<sequence length="220" mass="25473">MQYFDIHTHQPSVRPNDIAIVNIDSFRNKFEFLPKETGIPSERNYFSCGIHPRYIDDVERQLDELQKYLSLPEVVLLGEAGFDKLAQASVFLQQDVFLAQADLAEEYCKPMIIHCVKAWQEIEAAKNKIKPRVPWIIHGFRGNDILATQLIRQGFYLSFGEYFNLQAVRMAWPGRLFVETDDKPVDVRIVYKKIAEALFIEESRLVEQVAENVARLGLIK</sequence>
<dbReference type="GO" id="GO:0016788">
    <property type="term" value="F:hydrolase activity, acting on ester bonds"/>
    <property type="evidence" value="ECO:0007669"/>
    <property type="project" value="InterPro"/>
</dbReference>
<dbReference type="EMBL" id="FNVS01000005">
    <property type="protein sequence ID" value="SEF70814.1"/>
    <property type="molecule type" value="Genomic_DNA"/>
</dbReference>
<dbReference type="Pfam" id="PF01026">
    <property type="entry name" value="TatD_DNase"/>
    <property type="match status" value="1"/>
</dbReference>
<evidence type="ECO:0000313" key="3">
    <source>
        <dbReference type="Proteomes" id="UP000236725"/>
    </source>
</evidence>
<comment type="caution">
    <text evidence="2">The sequence shown here is derived from an EMBL/GenBank/DDBJ whole genome shotgun (WGS) entry which is preliminary data.</text>
</comment>
<dbReference type="RefSeq" id="WP_103982838.1">
    <property type="nucleotide sequence ID" value="NZ_FNVS01000005.1"/>
</dbReference>
<dbReference type="PANTHER" id="PTHR46124">
    <property type="entry name" value="D-AMINOACYL-TRNA DEACYLASE"/>
    <property type="match status" value="1"/>
</dbReference>
<dbReference type="Gene3D" id="3.20.20.140">
    <property type="entry name" value="Metal-dependent hydrolases"/>
    <property type="match status" value="1"/>
</dbReference>
<feature type="binding site" evidence="1">
    <location>
        <position position="114"/>
    </location>
    <ligand>
        <name>a divalent metal cation</name>
        <dbReference type="ChEBI" id="CHEBI:60240"/>
        <label>2</label>
    </ligand>
</feature>
<organism evidence="2 3">
    <name type="scientific">Parabacteroides chinchillae</name>
    <dbReference type="NCBI Taxonomy" id="871327"/>
    <lineage>
        <taxon>Bacteria</taxon>
        <taxon>Pseudomonadati</taxon>
        <taxon>Bacteroidota</taxon>
        <taxon>Bacteroidia</taxon>
        <taxon>Bacteroidales</taxon>
        <taxon>Tannerellaceae</taxon>
        <taxon>Parabacteroides</taxon>
    </lineage>
</organism>
<feature type="binding site" evidence="1">
    <location>
        <position position="138"/>
    </location>
    <ligand>
        <name>a divalent metal cation</name>
        <dbReference type="ChEBI" id="CHEBI:60240"/>
        <label>2</label>
    </ligand>
</feature>
<dbReference type="GO" id="GO:0005829">
    <property type="term" value="C:cytosol"/>
    <property type="evidence" value="ECO:0007669"/>
    <property type="project" value="TreeGrafter"/>
</dbReference>